<evidence type="ECO:0000313" key="3">
    <source>
        <dbReference type="Proteomes" id="UP000489600"/>
    </source>
</evidence>
<gene>
    <name evidence="2" type="ORF">ANE_LOCUS23761</name>
</gene>
<dbReference type="Proteomes" id="UP000489600">
    <property type="component" value="Unassembled WGS sequence"/>
</dbReference>
<proteinExistence type="predicted"/>
<evidence type="ECO:0000256" key="1">
    <source>
        <dbReference type="SAM" id="MobiDB-lite"/>
    </source>
</evidence>
<comment type="caution">
    <text evidence="2">The sequence shown here is derived from an EMBL/GenBank/DDBJ whole genome shotgun (WGS) entry which is preliminary data.</text>
</comment>
<keyword evidence="3" id="KW-1185">Reference proteome</keyword>
<reference evidence="2" key="1">
    <citation type="submission" date="2019-07" db="EMBL/GenBank/DDBJ databases">
        <authorList>
            <person name="Dittberner H."/>
        </authorList>
    </citation>
    <scope>NUCLEOTIDE SEQUENCE [LARGE SCALE GENOMIC DNA]</scope>
</reference>
<dbReference type="AlphaFoldDB" id="A0A565CI13"/>
<dbReference type="EMBL" id="CABITT030000008">
    <property type="protein sequence ID" value="VVB13317.1"/>
    <property type="molecule type" value="Genomic_DNA"/>
</dbReference>
<sequence>MSSPIQIDSHDENLLGQNPVSSSSAFTSRGLSLMEAQTLALVHKARLSRKDDAESSLVVGPWSNRHPVETGTPKATGSSKVGGSIPPGLGVAVRDLIAALLGPLTK</sequence>
<feature type="region of interest" description="Disordered" evidence="1">
    <location>
        <begin position="48"/>
        <end position="84"/>
    </location>
</feature>
<evidence type="ECO:0000313" key="2">
    <source>
        <dbReference type="EMBL" id="VVB13317.1"/>
    </source>
</evidence>
<accession>A0A565CI13</accession>
<name>A0A565CI13_9BRAS</name>
<protein>
    <submittedName>
        <fullName evidence="2">Uncharacterized protein</fullName>
    </submittedName>
</protein>
<feature type="compositionally biased region" description="Polar residues" evidence="1">
    <location>
        <begin position="15"/>
        <end position="27"/>
    </location>
</feature>
<organism evidence="2 3">
    <name type="scientific">Arabis nemorensis</name>
    <dbReference type="NCBI Taxonomy" id="586526"/>
    <lineage>
        <taxon>Eukaryota</taxon>
        <taxon>Viridiplantae</taxon>
        <taxon>Streptophyta</taxon>
        <taxon>Embryophyta</taxon>
        <taxon>Tracheophyta</taxon>
        <taxon>Spermatophyta</taxon>
        <taxon>Magnoliopsida</taxon>
        <taxon>eudicotyledons</taxon>
        <taxon>Gunneridae</taxon>
        <taxon>Pentapetalae</taxon>
        <taxon>rosids</taxon>
        <taxon>malvids</taxon>
        <taxon>Brassicales</taxon>
        <taxon>Brassicaceae</taxon>
        <taxon>Arabideae</taxon>
        <taxon>Arabis</taxon>
    </lineage>
</organism>
<feature type="region of interest" description="Disordered" evidence="1">
    <location>
        <begin position="1"/>
        <end position="27"/>
    </location>
</feature>